<dbReference type="Proteomes" id="UP001295684">
    <property type="component" value="Unassembled WGS sequence"/>
</dbReference>
<accession>A0AAD2D2E8</accession>
<proteinExistence type="predicted"/>
<comment type="caution">
    <text evidence="1">The sequence shown here is derived from an EMBL/GenBank/DDBJ whole genome shotgun (WGS) entry which is preliminary data.</text>
</comment>
<protein>
    <submittedName>
        <fullName evidence="1">Uncharacterized protein</fullName>
    </submittedName>
</protein>
<dbReference type="AlphaFoldDB" id="A0AAD2D2E8"/>
<reference evidence="1" key="1">
    <citation type="submission" date="2023-07" db="EMBL/GenBank/DDBJ databases">
        <authorList>
            <consortium name="AG Swart"/>
            <person name="Singh M."/>
            <person name="Singh A."/>
            <person name="Seah K."/>
            <person name="Emmerich C."/>
        </authorList>
    </citation>
    <scope>NUCLEOTIDE SEQUENCE</scope>
    <source>
        <strain evidence="1">DP1</strain>
    </source>
</reference>
<sequence>MDKRKKKTRRVLIGRKKTIKKIRRQNSERKFISTQQNLEETKAATDFIFTQRQHKTGQKIVLSKYGIYEPKEESRAFSPQPRLMHLTCLPLQYNLKTIREHPMQPLSDHNNHWLEREVGLVHNSDKVYYSRRNCYIPNEWMMDHNNETEEMLKLNLNNYHKRPILKQRDIWSYVDYDLEAALPEISPVQEFG</sequence>
<evidence type="ECO:0000313" key="1">
    <source>
        <dbReference type="EMBL" id="CAI2377512.1"/>
    </source>
</evidence>
<dbReference type="EMBL" id="CAMPGE010019158">
    <property type="protein sequence ID" value="CAI2377512.1"/>
    <property type="molecule type" value="Genomic_DNA"/>
</dbReference>
<keyword evidence="2" id="KW-1185">Reference proteome</keyword>
<name>A0AAD2D2E8_EUPCR</name>
<organism evidence="1 2">
    <name type="scientific">Euplotes crassus</name>
    <dbReference type="NCBI Taxonomy" id="5936"/>
    <lineage>
        <taxon>Eukaryota</taxon>
        <taxon>Sar</taxon>
        <taxon>Alveolata</taxon>
        <taxon>Ciliophora</taxon>
        <taxon>Intramacronucleata</taxon>
        <taxon>Spirotrichea</taxon>
        <taxon>Hypotrichia</taxon>
        <taxon>Euplotida</taxon>
        <taxon>Euplotidae</taxon>
        <taxon>Moneuplotes</taxon>
    </lineage>
</organism>
<gene>
    <name evidence="1" type="ORF">ECRASSUSDP1_LOCUS18898</name>
</gene>
<evidence type="ECO:0000313" key="2">
    <source>
        <dbReference type="Proteomes" id="UP001295684"/>
    </source>
</evidence>